<sequence>MKFNKLSLIVLVGGLFVLLTSCRSAATPEQAGVLYVNQLIYADQDPRFSKTFKQGDQVVQSLDKKRDRLMKELVTNLSLGADVSQKQKEALGKTWYDSIQKKTSYEIDQVKVIKKKTDYQVFYQVKGLDFTQVYTETMNQLITEMLKDEKLAQDNQRLNALTMKLLTKELKQAPVKKESLKVSLRFKRVGKQWEMVEMSQNETDVANVLLAFMVGSNNVEHYTEEMSLAVKNSLEAAYQKVRGKELQPENQLSEEKSKESKKKEKKSDPQTKEEVETVETYEK</sequence>
<protein>
    <recommendedName>
        <fullName evidence="5">DUF5105 domain-containing protein</fullName>
    </recommendedName>
</protein>
<evidence type="ECO:0008006" key="5">
    <source>
        <dbReference type="Google" id="ProtNLM"/>
    </source>
</evidence>
<dbReference type="Proteomes" id="UP000277864">
    <property type="component" value="Unassembled WGS sequence"/>
</dbReference>
<feature type="region of interest" description="Disordered" evidence="1">
    <location>
        <begin position="240"/>
        <end position="283"/>
    </location>
</feature>
<evidence type="ECO:0000313" key="4">
    <source>
        <dbReference type="Proteomes" id="UP000277864"/>
    </source>
</evidence>
<feature type="signal peptide" evidence="2">
    <location>
        <begin position="1"/>
        <end position="25"/>
    </location>
</feature>
<comment type="caution">
    <text evidence="3">The sequence shown here is derived from an EMBL/GenBank/DDBJ whole genome shotgun (WGS) entry which is preliminary data.</text>
</comment>
<evidence type="ECO:0000256" key="2">
    <source>
        <dbReference type="SAM" id="SignalP"/>
    </source>
</evidence>
<keyword evidence="4" id="KW-1185">Reference proteome</keyword>
<dbReference type="PROSITE" id="PS51257">
    <property type="entry name" value="PROKAR_LIPOPROTEIN"/>
    <property type="match status" value="1"/>
</dbReference>
<accession>A0A3R9YCI3</accession>
<evidence type="ECO:0000313" key="3">
    <source>
        <dbReference type="EMBL" id="RST89227.1"/>
    </source>
</evidence>
<name>A0A3R9YCI3_9ENTE</name>
<gene>
    <name evidence="3" type="ORF">C7P63_05480</name>
</gene>
<feature type="compositionally biased region" description="Basic and acidic residues" evidence="1">
    <location>
        <begin position="242"/>
        <end position="283"/>
    </location>
</feature>
<dbReference type="EMBL" id="PXZH01000002">
    <property type="protein sequence ID" value="RST89227.1"/>
    <property type="molecule type" value="Genomic_DNA"/>
</dbReference>
<evidence type="ECO:0000256" key="1">
    <source>
        <dbReference type="SAM" id="MobiDB-lite"/>
    </source>
</evidence>
<dbReference type="AlphaFoldDB" id="A0A3R9YCI3"/>
<organism evidence="3 4">
    <name type="scientific">Vagococcus humatus</name>
    <dbReference type="NCBI Taxonomy" id="1889241"/>
    <lineage>
        <taxon>Bacteria</taxon>
        <taxon>Bacillati</taxon>
        <taxon>Bacillota</taxon>
        <taxon>Bacilli</taxon>
        <taxon>Lactobacillales</taxon>
        <taxon>Enterococcaceae</taxon>
        <taxon>Vagococcus</taxon>
    </lineage>
</organism>
<proteinExistence type="predicted"/>
<reference evidence="3 4" key="1">
    <citation type="submission" date="2018-03" db="EMBL/GenBank/DDBJ databases">
        <authorList>
            <person name="Gulvik C.A."/>
        </authorList>
    </citation>
    <scope>NUCLEOTIDE SEQUENCE [LARGE SCALE GENOMIC DNA]</scope>
    <source>
        <strain evidence="3 4">JCM 31581</strain>
    </source>
</reference>
<feature type="chain" id="PRO_5018553102" description="DUF5105 domain-containing protein" evidence="2">
    <location>
        <begin position="26"/>
        <end position="283"/>
    </location>
</feature>
<keyword evidence="2" id="KW-0732">Signal</keyword>